<dbReference type="Proteomes" id="UP000189701">
    <property type="component" value="Unplaced"/>
</dbReference>
<keyword evidence="2" id="KW-1185">Reference proteome</keyword>
<proteinExistence type="predicted"/>
<dbReference type="PANTHER" id="PTHR46238">
    <property type="entry name" value="REVERSE TRANSCRIPTASE DOMAIN-CONTAINING PROTEIN"/>
    <property type="match status" value="1"/>
</dbReference>
<evidence type="ECO:0000313" key="3">
    <source>
        <dbReference type="RefSeq" id="XP_009774545.1"/>
    </source>
</evidence>
<accession>A0A1U7WJW0</accession>
<gene>
    <name evidence="3" type="primary">LOC104224560</name>
</gene>
<reference evidence="2" key="1">
    <citation type="journal article" date="2013" name="Genome Biol.">
        <title>Reference genomes and transcriptomes of Nicotiana sylvestris and Nicotiana tomentosiformis.</title>
        <authorList>
            <person name="Sierro N."/>
            <person name="Battey J.N."/>
            <person name="Ouadi S."/>
            <person name="Bovet L."/>
            <person name="Goepfert S."/>
            <person name="Bakaher N."/>
            <person name="Peitsch M.C."/>
            <person name="Ivanov N.V."/>
        </authorList>
    </citation>
    <scope>NUCLEOTIDE SEQUENCE [LARGE SCALE GENOMIC DNA]</scope>
</reference>
<dbReference type="AlphaFoldDB" id="A0A1U7WJW0"/>
<dbReference type="PANTHER" id="PTHR46238:SF8">
    <property type="entry name" value="ENDONUCLEASE_EXONUCLEASE_PHOSPHATASE DOMAIN-CONTAINING PROTEIN"/>
    <property type="match status" value="1"/>
</dbReference>
<dbReference type="STRING" id="4096.A0A1U7WJW0"/>
<reference evidence="3" key="2">
    <citation type="submission" date="2025-08" db="UniProtKB">
        <authorList>
            <consortium name="RefSeq"/>
        </authorList>
    </citation>
    <scope>IDENTIFICATION</scope>
    <source>
        <tissue evidence="3">Leaf</tissue>
    </source>
</reference>
<name>A0A1U7WJW0_NICSY</name>
<feature type="domain" description="Reverse transcriptase" evidence="1">
    <location>
        <begin position="1"/>
        <end position="78"/>
    </location>
</feature>
<dbReference type="eggNOG" id="KOG1075">
    <property type="taxonomic scope" value="Eukaryota"/>
</dbReference>
<organism evidence="2 3">
    <name type="scientific">Nicotiana sylvestris</name>
    <name type="common">Wood tobacco</name>
    <name type="synonym">South American tobacco</name>
    <dbReference type="NCBI Taxonomy" id="4096"/>
    <lineage>
        <taxon>Eukaryota</taxon>
        <taxon>Viridiplantae</taxon>
        <taxon>Streptophyta</taxon>
        <taxon>Embryophyta</taxon>
        <taxon>Tracheophyta</taxon>
        <taxon>Spermatophyta</taxon>
        <taxon>Magnoliopsida</taxon>
        <taxon>eudicotyledons</taxon>
        <taxon>Gunneridae</taxon>
        <taxon>Pentapetalae</taxon>
        <taxon>asterids</taxon>
        <taxon>lamiids</taxon>
        <taxon>Solanales</taxon>
        <taxon>Solanaceae</taxon>
        <taxon>Nicotianoideae</taxon>
        <taxon>Nicotianeae</taxon>
        <taxon>Nicotiana</taxon>
    </lineage>
</organism>
<dbReference type="RefSeq" id="XP_009774545.1">
    <property type="nucleotide sequence ID" value="XM_009776243.1"/>
</dbReference>
<sequence>MLFADDIVLIDKTRSGVNMRLEVWRQTLDSKGFKLSRTKIEYLECKFSDRTHDADVEVKLDARVIPNRAGFNYLGFIILGNREIDEDVAYRIRAGWMKWRLTFDVLCDRNVPLRLKGKFYRVVVRPAMLYGAECWPVKNSRLQKMRVAEMRMLRWMCGCTRRDRIKNEAIRDRVRVASVEDKMWESRLRWFRHVKRRSIDAPVRRCDGLDMESLRRGRGRPKKYWGEVGISPNSFPSSTTPHT</sequence>
<evidence type="ECO:0000259" key="1">
    <source>
        <dbReference type="PROSITE" id="PS50878"/>
    </source>
</evidence>
<evidence type="ECO:0000313" key="2">
    <source>
        <dbReference type="Proteomes" id="UP000189701"/>
    </source>
</evidence>
<dbReference type="PROSITE" id="PS50878">
    <property type="entry name" value="RT_POL"/>
    <property type="match status" value="1"/>
</dbReference>
<dbReference type="InterPro" id="IPR000477">
    <property type="entry name" value="RT_dom"/>
</dbReference>
<dbReference type="GeneID" id="104224560"/>
<protein>
    <submittedName>
        <fullName evidence="3">Uncharacterized protein LOC104224560</fullName>
    </submittedName>
</protein>
<dbReference type="KEGG" id="nsy:104224560"/>